<sequence>MTVARSAARRPGNRIRLTCQLVRPIATIGRMGQAVAAAVAFRTTFDALHAPVYFAPETQQRLAAAGLKPGSMTYFASRAAAMGRVGAGTVTATFYSFSPSLIAHFVPRVWTIATPETVLEARLAAVDEIYRRLFGDETLASAEVAEAAELAREATEGCRPEGRPLYAAHADLDWPEQPHLALWHAITLLREHRGDGHVAALTTNGLPGLEALVTHSATTNGTPPDTAKRTRGWSDEEWAAAAARLTADGILDTGGALTEHGLAFRERVELATNAAAQGPWQHLGEEKTARLEQLCAPLSRRVIEAGAIPSAAFRP</sequence>
<dbReference type="Proteomes" id="UP000199137">
    <property type="component" value="Unassembled WGS sequence"/>
</dbReference>
<dbReference type="AlphaFoldDB" id="A0A1I6AB55"/>
<evidence type="ECO:0000313" key="1">
    <source>
        <dbReference type="EMBL" id="SFQ65919.1"/>
    </source>
</evidence>
<organism evidence="1 2">
    <name type="scientific">Amycolatopsis rubida</name>
    <dbReference type="NCBI Taxonomy" id="112413"/>
    <lineage>
        <taxon>Bacteria</taxon>
        <taxon>Bacillati</taxon>
        <taxon>Actinomycetota</taxon>
        <taxon>Actinomycetes</taxon>
        <taxon>Pseudonocardiales</taxon>
        <taxon>Pseudonocardiaceae</taxon>
        <taxon>Amycolatopsis</taxon>
    </lineage>
</organism>
<evidence type="ECO:0000313" key="2">
    <source>
        <dbReference type="Proteomes" id="UP000199137"/>
    </source>
</evidence>
<dbReference type="NCBIfam" id="NF047719">
    <property type="entry name" value="SCO6745_fam_HTH"/>
    <property type="match status" value="1"/>
</dbReference>
<evidence type="ECO:0008006" key="3">
    <source>
        <dbReference type="Google" id="ProtNLM"/>
    </source>
</evidence>
<dbReference type="STRING" id="112413.SAMN05421854_11840"/>
<accession>A0A1I6AB55</accession>
<name>A0A1I6AB55_9PSEU</name>
<reference evidence="1 2" key="1">
    <citation type="submission" date="2016-10" db="EMBL/GenBank/DDBJ databases">
        <authorList>
            <person name="de Groot N.N."/>
        </authorList>
    </citation>
    <scope>NUCLEOTIDE SEQUENCE [LARGE SCALE GENOMIC DNA]</scope>
    <source>
        <strain evidence="1 2">DSM 44637</strain>
    </source>
</reference>
<dbReference type="Pfam" id="PF21863">
    <property type="entry name" value="HTH_67"/>
    <property type="match status" value="1"/>
</dbReference>
<protein>
    <recommendedName>
        <fullName evidence="3">SalK</fullName>
    </recommendedName>
</protein>
<proteinExistence type="predicted"/>
<gene>
    <name evidence="1" type="ORF">SAMN05421854_11840</name>
</gene>
<dbReference type="EMBL" id="FOWC01000018">
    <property type="protein sequence ID" value="SFQ65919.1"/>
    <property type="molecule type" value="Genomic_DNA"/>
</dbReference>
<dbReference type="InterPro" id="IPR054058">
    <property type="entry name" value="HTH_67"/>
</dbReference>